<dbReference type="OrthoDB" id="10487890at2759"/>
<feature type="region of interest" description="Disordered" evidence="1">
    <location>
        <begin position="1"/>
        <end position="34"/>
    </location>
</feature>
<dbReference type="RefSeq" id="XP_013264307.1">
    <property type="nucleotide sequence ID" value="XM_013408853.1"/>
</dbReference>
<organism evidence="2 3">
    <name type="scientific">Exophiala aquamarina CBS 119918</name>
    <dbReference type="NCBI Taxonomy" id="1182545"/>
    <lineage>
        <taxon>Eukaryota</taxon>
        <taxon>Fungi</taxon>
        <taxon>Dikarya</taxon>
        <taxon>Ascomycota</taxon>
        <taxon>Pezizomycotina</taxon>
        <taxon>Eurotiomycetes</taxon>
        <taxon>Chaetothyriomycetidae</taxon>
        <taxon>Chaetothyriales</taxon>
        <taxon>Herpotrichiellaceae</taxon>
        <taxon>Exophiala</taxon>
    </lineage>
</organism>
<comment type="caution">
    <text evidence="2">The sequence shown here is derived from an EMBL/GenBank/DDBJ whole genome shotgun (WGS) entry which is preliminary data.</text>
</comment>
<feature type="compositionally biased region" description="Basic and acidic residues" evidence="1">
    <location>
        <begin position="10"/>
        <end position="19"/>
    </location>
</feature>
<dbReference type="HOGENOM" id="CLU_2606028_0_0_1"/>
<name>A0A072PPQ0_9EURO</name>
<dbReference type="VEuPathDB" id="FungiDB:A1O9_03287"/>
<protein>
    <submittedName>
        <fullName evidence="2">Uncharacterized protein</fullName>
    </submittedName>
</protein>
<evidence type="ECO:0000313" key="3">
    <source>
        <dbReference type="Proteomes" id="UP000027920"/>
    </source>
</evidence>
<gene>
    <name evidence="2" type="ORF">A1O9_03287</name>
</gene>
<dbReference type="EMBL" id="AMGV01000002">
    <property type="protein sequence ID" value="KEF61717.1"/>
    <property type="molecule type" value="Genomic_DNA"/>
</dbReference>
<dbReference type="AlphaFoldDB" id="A0A072PPQ0"/>
<reference evidence="2 3" key="1">
    <citation type="submission" date="2013-03" db="EMBL/GenBank/DDBJ databases">
        <title>The Genome Sequence of Exophiala aquamarina CBS 119918.</title>
        <authorList>
            <consortium name="The Broad Institute Genomics Platform"/>
            <person name="Cuomo C."/>
            <person name="de Hoog S."/>
            <person name="Gorbushina A."/>
            <person name="Walker B."/>
            <person name="Young S.K."/>
            <person name="Zeng Q."/>
            <person name="Gargeya S."/>
            <person name="Fitzgerald M."/>
            <person name="Haas B."/>
            <person name="Abouelleil A."/>
            <person name="Allen A.W."/>
            <person name="Alvarado L."/>
            <person name="Arachchi H.M."/>
            <person name="Berlin A.M."/>
            <person name="Chapman S.B."/>
            <person name="Gainer-Dewar J."/>
            <person name="Goldberg J."/>
            <person name="Griggs A."/>
            <person name="Gujja S."/>
            <person name="Hansen M."/>
            <person name="Howarth C."/>
            <person name="Imamovic A."/>
            <person name="Ireland A."/>
            <person name="Larimer J."/>
            <person name="McCowan C."/>
            <person name="Murphy C."/>
            <person name="Pearson M."/>
            <person name="Poon T.W."/>
            <person name="Priest M."/>
            <person name="Roberts A."/>
            <person name="Saif S."/>
            <person name="Shea T."/>
            <person name="Sisk P."/>
            <person name="Sykes S."/>
            <person name="Wortman J."/>
            <person name="Nusbaum C."/>
            <person name="Birren B."/>
        </authorList>
    </citation>
    <scope>NUCLEOTIDE SEQUENCE [LARGE SCALE GENOMIC DNA]</scope>
    <source>
        <strain evidence="2 3">CBS 119918</strain>
    </source>
</reference>
<proteinExistence type="predicted"/>
<evidence type="ECO:0000256" key="1">
    <source>
        <dbReference type="SAM" id="MobiDB-lite"/>
    </source>
</evidence>
<evidence type="ECO:0000313" key="2">
    <source>
        <dbReference type="EMBL" id="KEF61717.1"/>
    </source>
</evidence>
<dbReference type="GeneID" id="25278223"/>
<accession>A0A072PPQ0</accession>
<sequence>MGNRPTTSLSERHSNAELSHRKHGDSKHASTSVSHLKQVNYLDTESGTYRRAERVLTPPAMQDIGLVHGRSNLRNMVMV</sequence>
<keyword evidence="3" id="KW-1185">Reference proteome</keyword>
<dbReference type="Proteomes" id="UP000027920">
    <property type="component" value="Unassembled WGS sequence"/>
</dbReference>